<comment type="caution">
    <text evidence="1">The sequence shown here is derived from an EMBL/GenBank/DDBJ whole genome shotgun (WGS) entry which is preliminary data.</text>
</comment>
<name>A0A9W4T3Y7_9GLOM</name>
<sequence length="65" mass="7261">FITVMLELLKPFEPTKIKCPIIVFGAEEDKAFDFKIINETTEAWSVGINIIGGSTHVRPYVGECC</sequence>
<proteinExistence type="predicted"/>
<reference evidence="1" key="1">
    <citation type="submission" date="2022-08" db="EMBL/GenBank/DDBJ databases">
        <authorList>
            <person name="Kallberg Y."/>
            <person name="Tangrot J."/>
            <person name="Rosling A."/>
        </authorList>
    </citation>
    <scope>NUCLEOTIDE SEQUENCE</scope>
    <source>
        <strain evidence="1">Wild A</strain>
    </source>
</reference>
<dbReference type="EMBL" id="CAMKVN010007676">
    <property type="protein sequence ID" value="CAI2191737.1"/>
    <property type="molecule type" value="Genomic_DNA"/>
</dbReference>
<evidence type="ECO:0000313" key="2">
    <source>
        <dbReference type="Proteomes" id="UP001153678"/>
    </source>
</evidence>
<dbReference type="Proteomes" id="UP001153678">
    <property type="component" value="Unassembled WGS sequence"/>
</dbReference>
<evidence type="ECO:0000313" key="1">
    <source>
        <dbReference type="EMBL" id="CAI2191737.1"/>
    </source>
</evidence>
<dbReference type="OrthoDB" id="8119704at2759"/>
<organism evidence="1 2">
    <name type="scientific">Funneliformis geosporum</name>
    <dbReference type="NCBI Taxonomy" id="1117311"/>
    <lineage>
        <taxon>Eukaryota</taxon>
        <taxon>Fungi</taxon>
        <taxon>Fungi incertae sedis</taxon>
        <taxon>Mucoromycota</taxon>
        <taxon>Glomeromycotina</taxon>
        <taxon>Glomeromycetes</taxon>
        <taxon>Glomerales</taxon>
        <taxon>Glomeraceae</taxon>
        <taxon>Funneliformis</taxon>
    </lineage>
</organism>
<gene>
    <name evidence="1" type="ORF">FWILDA_LOCUS15221</name>
</gene>
<protein>
    <submittedName>
        <fullName evidence="1">12731_t:CDS:1</fullName>
    </submittedName>
</protein>
<dbReference type="AlphaFoldDB" id="A0A9W4T3Y7"/>
<keyword evidence="2" id="KW-1185">Reference proteome</keyword>
<feature type="non-terminal residue" evidence="1">
    <location>
        <position position="1"/>
    </location>
</feature>
<accession>A0A9W4T3Y7</accession>